<dbReference type="RefSeq" id="XP_001886540.1">
    <property type="nucleotide sequence ID" value="XM_001886505.1"/>
</dbReference>
<dbReference type="EMBL" id="DS547128">
    <property type="protein sequence ID" value="EDR02830.1"/>
    <property type="molecule type" value="Genomic_DNA"/>
</dbReference>
<dbReference type="AlphaFoldDB" id="B0DR87"/>
<name>B0DR87_LACBS</name>
<dbReference type="KEGG" id="lbc:LACBIDRAFT_307934"/>
<dbReference type="GeneID" id="6082090"/>
<evidence type="ECO:0000313" key="1">
    <source>
        <dbReference type="EMBL" id="EDR02830.1"/>
    </source>
</evidence>
<dbReference type="InParanoid" id="B0DR87"/>
<protein>
    <submittedName>
        <fullName evidence="1">Predicted protein</fullName>
    </submittedName>
</protein>
<dbReference type="HOGENOM" id="CLU_2097299_0_0_1"/>
<gene>
    <name evidence="1" type="ORF">LACBIDRAFT_307934</name>
</gene>
<accession>B0DR87</accession>
<dbReference type="Proteomes" id="UP000001194">
    <property type="component" value="Unassembled WGS sequence"/>
</dbReference>
<keyword evidence="2" id="KW-1185">Reference proteome</keyword>
<proteinExistence type="predicted"/>
<sequence length="116" mass="13086">MLRPIHQAPTSSSFLRFFATQSRMTGTLPRAVIKPRHKPTAEWDDGEYGSWGCIVMENKQVDASRYLESGHPIKYNYRNSSSTMDTTSWGLPTAAYPAPGCKSISHRRSWCCGDAW</sequence>
<organism evidence="2">
    <name type="scientific">Laccaria bicolor (strain S238N-H82 / ATCC MYA-4686)</name>
    <name type="common">Bicoloured deceiver</name>
    <name type="synonym">Laccaria laccata var. bicolor</name>
    <dbReference type="NCBI Taxonomy" id="486041"/>
    <lineage>
        <taxon>Eukaryota</taxon>
        <taxon>Fungi</taxon>
        <taxon>Dikarya</taxon>
        <taxon>Basidiomycota</taxon>
        <taxon>Agaricomycotina</taxon>
        <taxon>Agaricomycetes</taxon>
        <taxon>Agaricomycetidae</taxon>
        <taxon>Agaricales</taxon>
        <taxon>Agaricineae</taxon>
        <taxon>Hydnangiaceae</taxon>
        <taxon>Laccaria</taxon>
    </lineage>
</organism>
<reference evidence="1 2" key="1">
    <citation type="journal article" date="2008" name="Nature">
        <title>The genome of Laccaria bicolor provides insights into mycorrhizal symbiosis.</title>
        <authorList>
            <person name="Martin F."/>
            <person name="Aerts A."/>
            <person name="Ahren D."/>
            <person name="Brun A."/>
            <person name="Danchin E.G.J."/>
            <person name="Duchaussoy F."/>
            <person name="Gibon J."/>
            <person name="Kohler A."/>
            <person name="Lindquist E."/>
            <person name="Pereda V."/>
            <person name="Salamov A."/>
            <person name="Shapiro H.J."/>
            <person name="Wuyts J."/>
            <person name="Blaudez D."/>
            <person name="Buee M."/>
            <person name="Brokstein P."/>
            <person name="Canbaeck B."/>
            <person name="Cohen D."/>
            <person name="Courty P.E."/>
            <person name="Coutinho P.M."/>
            <person name="Delaruelle C."/>
            <person name="Detter J.C."/>
            <person name="Deveau A."/>
            <person name="DiFazio S."/>
            <person name="Duplessis S."/>
            <person name="Fraissinet-Tachet L."/>
            <person name="Lucic E."/>
            <person name="Frey-Klett P."/>
            <person name="Fourrey C."/>
            <person name="Feussner I."/>
            <person name="Gay G."/>
            <person name="Grimwood J."/>
            <person name="Hoegger P.J."/>
            <person name="Jain P."/>
            <person name="Kilaru S."/>
            <person name="Labbe J."/>
            <person name="Lin Y.C."/>
            <person name="Legue V."/>
            <person name="Le Tacon F."/>
            <person name="Marmeisse R."/>
            <person name="Melayah D."/>
            <person name="Montanini B."/>
            <person name="Muratet M."/>
            <person name="Nehls U."/>
            <person name="Niculita-Hirzel H."/>
            <person name="Oudot-Le Secq M.P."/>
            <person name="Peter M."/>
            <person name="Quesneville H."/>
            <person name="Rajashekar B."/>
            <person name="Reich M."/>
            <person name="Rouhier N."/>
            <person name="Schmutz J."/>
            <person name="Yin T."/>
            <person name="Chalot M."/>
            <person name="Henrissat B."/>
            <person name="Kuees U."/>
            <person name="Lucas S."/>
            <person name="Van de Peer Y."/>
            <person name="Podila G.K."/>
            <person name="Polle A."/>
            <person name="Pukkila P.J."/>
            <person name="Richardson P.M."/>
            <person name="Rouze P."/>
            <person name="Sanders I.R."/>
            <person name="Stajich J.E."/>
            <person name="Tunlid A."/>
            <person name="Tuskan G."/>
            <person name="Grigoriev I.V."/>
        </authorList>
    </citation>
    <scope>NUCLEOTIDE SEQUENCE [LARGE SCALE GENOMIC DNA]</scope>
    <source>
        <strain evidence="2">S238N-H82 / ATCC MYA-4686</strain>
    </source>
</reference>
<evidence type="ECO:0000313" key="2">
    <source>
        <dbReference type="Proteomes" id="UP000001194"/>
    </source>
</evidence>